<dbReference type="AlphaFoldDB" id="A0AAU9V0G9"/>
<sequence length="96" mass="11253">MMEYLEKEANITGLHYADQIRKLEAIKENRRGKLRVWVLVHQENAPAHKATIAITAIRETGFKLLEHPPYSPDLVLSKFYFFSQLKEHLQGDYVEK</sequence>
<dbReference type="InterPro" id="IPR052709">
    <property type="entry name" value="Transposase-MT_Hybrid"/>
</dbReference>
<reference evidence="1" key="1">
    <citation type="submission" date="2022-03" db="EMBL/GenBank/DDBJ databases">
        <authorList>
            <person name="Tunstrom K."/>
        </authorList>
    </citation>
    <scope>NUCLEOTIDE SEQUENCE</scope>
</reference>
<evidence type="ECO:0008006" key="3">
    <source>
        <dbReference type="Google" id="ProtNLM"/>
    </source>
</evidence>
<evidence type="ECO:0000313" key="2">
    <source>
        <dbReference type="Proteomes" id="UP001153954"/>
    </source>
</evidence>
<dbReference type="Gene3D" id="3.30.420.10">
    <property type="entry name" value="Ribonuclease H-like superfamily/Ribonuclease H"/>
    <property type="match status" value="1"/>
</dbReference>
<dbReference type="PANTHER" id="PTHR46060:SF1">
    <property type="entry name" value="MARINER MOS1 TRANSPOSASE-LIKE PROTEIN"/>
    <property type="match status" value="1"/>
</dbReference>
<dbReference type="Proteomes" id="UP001153954">
    <property type="component" value="Unassembled WGS sequence"/>
</dbReference>
<comment type="caution">
    <text evidence="1">The sequence shown here is derived from an EMBL/GenBank/DDBJ whole genome shotgun (WGS) entry which is preliminary data.</text>
</comment>
<name>A0AAU9V0G9_EUPED</name>
<accession>A0AAU9V0G9</accession>
<keyword evidence="2" id="KW-1185">Reference proteome</keyword>
<protein>
    <recommendedName>
        <fullName evidence="3">Histone-lysine N-methyltransferase SETMAR</fullName>
    </recommendedName>
</protein>
<dbReference type="InterPro" id="IPR036397">
    <property type="entry name" value="RNaseH_sf"/>
</dbReference>
<proteinExistence type="predicted"/>
<organism evidence="1 2">
    <name type="scientific">Euphydryas editha</name>
    <name type="common">Edith's checkerspot</name>
    <dbReference type="NCBI Taxonomy" id="104508"/>
    <lineage>
        <taxon>Eukaryota</taxon>
        <taxon>Metazoa</taxon>
        <taxon>Ecdysozoa</taxon>
        <taxon>Arthropoda</taxon>
        <taxon>Hexapoda</taxon>
        <taxon>Insecta</taxon>
        <taxon>Pterygota</taxon>
        <taxon>Neoptera</taxon>
        <taxon>Endopterygota</taxon>
        <taxon>Lepidoptera</taxon>
        <taxon>Glossata</taxon>
        <taxon>Ditrysia</taxon>
        <taxon>Papilionoidea</taxon>
        <taxon>Nymphalidae</taxon>
        <taxon>Nymphalinae</taxon>
        <taxon>Euphydryas</taxon>
    </lineage>
</organism>
<gene>
    <name evidence="1" type="ORF">EEDITHA_LOCUS18200</name>
</gene>
<evidence type="ECO:0000313" key="1">
    <source>
        <dbReference type="EMBL" id="CAH2103725.1"/>
    </source>
</evidence>
<dbReference type="PANTHER" id="PTHR46060">
    <property type="entry name" value="MARINER MOS1 TRANSPOSASE-LIKE PROTEIN"/>
    <property type="match status" value="1"/>
</dbReference>
<dbReference type="EMBL" id="CAKOGL010000026">
    <property type="protein sequence ID" value="CAH2103725.1"/>
    <property type="molecule type" value="Genomic_DNA"/>
</dbReference>
<dbReference type="GO" id="GO:0003676">
    <property type="term" value="F:nucleic acid binding"/>
    <property type="evidence" value="ECO:0007669"/>
    <property type="project" value="InterPro"/>
</dbReference>